<dbReference type="PANTHER" id="PTHR10489">
    <property type="entry name" value="CELL ADHESION MOLECULE"/>
    <property type="match status" value="1"/>
</dbReference>
<dbReference type="Proteomes" id="UP000465112">
    <property type="component" value="Chromosome 7"/>
</dbReference>
<keyword evidence="10 11" id="KW-0807">Transducer</keyword>
<dbReference type="GO" id="GO:0006954">
    <property type="term" value="P:inflammatory response"/>
    <property type="evidence" value="ECO:0007669"/>
    <property type="project" value="InterPro"/>
</dbReference>
<evidence type="ECO:0000256" key="4">
    <source>
        <dbReference type="ARBA" id="ARBA00022989"/>
    </source>
</evidence>
<evidence type="ECO:0000256" key="12">
    <source>
        <dbReference type="SAM" id="MobiDB-lite"/>
    </source>
</evidence>
<keyword evidence="2" id="KW-0765">Sulfation</keyword>
<feature type="transmembrane region" description="Helical" evidence="13">
    <location>
        <begin position="284"/>
        <end position="302"/>
    </location>
</feature>
<keyword evidence="4 13" id="KW-1133">Transmembrane helix</keyword>
<name>A0A6A5F9Z4_PERFL</name>
<dbReference type="PRINTS" id="PR00237">
    <property type="entry name" value="GPCRRHODOPSN"/>
</dbReference>
<dbReference type="InterPro" id="IPR050119">
    <property type="entry name" value="CCR1-9-like"/>
</dbReference>
<feature type="transmembrane region" description="Helical" evidence="13">
    <location>
        <begin position="153"/>
        <end position="180"/>
    </location>
</feature>
<evidence type="ECO:0000313" key="15">
    <source>
        <dbReference type="EMBL" id="KAF1388159.1"/>
    </source>
</evidence>
<evidence type="ECO:0000256" key="13">
    <source>
        <dbReference type="SAM" id="Phobius"/>
    </source>
</evidence>
<reference evidence="15 16" key="1">
    <citation type="submission" date="2019-06" db="EMBL/GenBank/DDBJ databases">
        <title>A chromosome-scale genome assembly of the European perch, Perca fluviatilis.</title>
        <authorList>
            <person name="Roques C."/>
            <person name="Zahm M."/>
            <person name="Cabau C."/>
            <person name="Klopp C."/>
            <person name="Bouchez O."/>
            <person name="Donnadieu C."/>
            <person name="Kuhl H."/>
            <person name="Gislard M."/>
            <person name="Guendouz S."/>
            <person name="Journot L."/>
            <person name="Haffray P."/>
            <person name="Bestin A."/>
            <person name="Morvezen R."/>
            <person name="Feron R."/>
            <person name="Wen M."/>
            <person name="Jouanno E."/>
            <person name="Herpin A."/>
            <person name="Schartl M."/>
            <person name="Postlethwait J."/>
            <person name="Schaerlinger B."/>
            <person name="Chardard D."/>
            <person name="Lecocq T."/>
            <person name="Poncet C."/>
            <person name="Jaffrelo L."/>
            <person name="Lampietro C."/>
            <person name="Guiguen Y."/>
        </authorList>
    </citation>
    <scope>NUCLEOTIDE SEQUENCE [LARGE SCALE GENOMIC DNA]</scope>
    <source>
        <tissue evidence="15">Blood</tissue>
    </source>
</reference>
<evidence type="ECO:0000313" key="16">
    <source>
        <dbReference type="Proteomes" id="UP000465112"/>
    </source>
</evidence>
<feature type="transmembrane region" description="Helical" evidence="13">
    <location>
        <begin position="89"/>
        <end position="110"/>
    </location>
</feature>
<dbReference type="SUPFAM" id="SSF81321">
    <property type="entry name" value="Family A G protein-coupled receptor-like"/>
    <property type="match status" value="1"/>
</dbReference>
<sequence length="411" mass="45931">MTFDELKQSSGELMKTLDSCKLFRPPLKTATATRGDCPLGLQLKPCMMNMDVVVDGILLQNSTYDYGDYHYVYEGDTETRASKAVFIPVLYSVELVIGLLGNGLLLAVLAQKRQSWSISDTFILHLSVADILLLATLPFWAAQATQQCGWCFWGFLCKICGAVFNINFYCGIFLLVCISLDRYLSIVHATQLYSQKKPRLAHISCLSVWLVSLILTIPHWIFLVATKDECVHSYTQSVTDWKLASRLLHHTLGFLLPAVTLIICCSCIPLQLKRSTEGLQKQRAIMVILPLVVAFFLCWMPYNITLIVDTIMNSANEPDTGLSGNPQRSLKKALMVTSGLGCMHACLRPLLYLGLCGNFRKRTLAMLKRTTVESESSLWELGVGEEAPPDQSRKEQEPMTSVDHQMPSSQC</sequence>
<dbReference type="Gene3D" id="1.20.1070.10">
    <property type="entry name" value="Rhodopsin 7-helix transmembrane proteins"/>
    <property type="match status" value="1"/>
</dbReference>
<evidence type="ECO:0000256" key="7">
    <source>
        <dbReference type="ARBA" id="ARBA00023157"/>
    </source>
</evidence>
<dbReference type="InterPro" id="IPR004070">
    <property type="entry name" value="Chemokine_CXCR3"/>
</dbReference>
<dbReference type="GO" id="GO:0007204">
    <property type="term" value="P:positive regulation of cytosolic calcium ion concentration"/>
    <property type="evidence" value="ECO:0007669"/>
    <property type="project" value="TreeGrafter"/>
</dbReference>
<dbReference type="GO" id="GO:0006955">
    <property type="term" value="P:immune response"/>
    <property type="evidence" value="ECO:0007669"/>
    <property type="project" value="TreeGrafter"/>
</dbReference>
<evidence type="ECO:0000256" key="10">
    <source>
        <dbReference type="ARBA" id="ARBA00023224"/>
    </source>
</evidence>
<evidence type="ECO:0000256" key="2">
    <source>
        <dbReference type="ARBA" id="ARBA00022641"/>
    </source>
</evidence>
<dbReference type="GO" id="GO:0016493">
    <property type="term" value="F:C-C chemokine receptor activity"/>
    <property type="evidence" value="ECO:0007669"/>
    <property type="project" value="TreeGrafter"/>
</dbReference>
<feature type="region of interest" description="Disordered" evidence="12">
    <location>
        <begin position="378"/>
        <end position="411"/>
    </location>
</feature>
<feature type="transmembrane region" description="Helical" evidence="13">
    <location>
        <begin position="252"/>
        <end position="272"/>
    </location>
</feature>
<dbReference type="InterPro" id="IPR017452">
    <property type="entry name" value="GPCR_Rhodpsn_7TM"/>
</dbReference>
<keyword evidence="7" id="KW-1015">Disulfide bond</keyword>
<dbReference type="EMBL" id="VHII01000007">
    <property type="protein sequence ID" value="KAF1388159.1"/>
    <property type="molecule type" value="Genomic_DNA"/>
</dbReference>
<feature type="compositionally biased region" description="Polar residues" evidence="12">
    <location>
        <begin position="398"/>
        <end position="411"/>
    </location>
</feature>
<dbReference type="PANTHER" id="PTHR10489:SF671">
    <property type="entry name" value="C-X-C CHEMOKINE RECEPTOR TYPE 3"/>
    <property type="match status" value="1"/>
</dbReference>
<keyword evidence="6 13" id="KW-0472">Membrane</keyword>
<dbReference type="GO" id="GO:0002685">
    <property type="term" value="P:regulation of leukocyte migration"/>
    <property type="evidence" value="ECO:0007669"/>
    <property type="project" value="InterPro"/>
</dbReference>
<evidence type="ECO:0000256" key="3">
    <source>
        <dbReference type="ARBA" id="ARBA00022692"/>
    </source>
</evidence>
<keyword evidence="16" id="KW-1185">Reference proteome</keyword>
<evidence type="ECO:0000256" key="6">
    <source>
        <dbReference type="ARBA" id="ARBA00023136"/>
    </source>
</evidence>
<protein>
    <recommendedName>
        <fullName evidence="14">G-protein coupled receptors family 1 profile domain-containing protein</fullName>
    </recommendedName>
</protein>
<evidence type="ECO:0000256" key="5">
    <source>
        <dbReference type="ARBA" id="ARBA00023040"/>
    </source>
</evidence>
<comment type="similarity">
    <text evidence="11">Belongs to the G-protein coupled receptor 1 family.</text>
</comment>
<dbReference type="GO" id="GO:0019957">
    <property type="term" value="F:C-C chemokine binding"/>
    <property type="evidence" value="ECO:0007669"/>
    <property type="project" value="TreeGrafter"/>
</dbReference>
<dbReference type="GO" id="GO:0060326">
    <property type="term" value="P:cell chemotaxis"/>
    <property type="evidence" value="ECO:0007669"/>
    <property type="project" value="TreeGrafter"/>
</dbReference>
<feature type="transmembrane region" description="Helical" evidence="13">
    <location>
        <begin position="200"/>
        <end position="222"/>
    </location>
</feature>
<feature type="transmembrane region" description="Helical" evidence="13">
    <location>
        <begin position="333"/>
        <end position="359"/>
    </location>
</feature>
<keyword evidence="9" id="KW-0325">Glycoprotein</keyword>
<proteinExistence type="inferred from homology"/>
<evidence type="ECO:0000256" key="9">
    <source>
        <dbReference type="ARBA" id="ARBA00023180"/>
    </source>
</evidence>
<accession>A0A6A5F9Z4</accession>
<dbReference type="GO" id="GO:0016494">
    <property type="term" value="F:C-X-C chemokine receptor activity"/>
    <property type="evidence" value="ECO:0007669"/>
    <property type="project" value="InterPro"/>
</dbReference>
<evidence type="ECO:0000256" key="1">
    <source>
        <dbReference type="ARBA" id="ARBA00004370"/>
    </source>
</evidence>
<dbReference type="PROSITE" id="PS50262">
    <property type="entry name" value="G_PROTEIN_RECEP_F1_2"/>
    <property type="match status" value="1"/>
</dbReference>
<keyword evidence="3 11" id="KW-0812">Transmembrane</keyword>
<dbReference type="GO" id="GO:0009897">
    <property type="term" value="C:external side of plasma membrane"/>
    <property type="evidence" value="ECO:0007669"/>
    <property type="project" value="TreeGrafter"/>
</dbReference>
<dbReference type="PROSITE" id="PS00237">
    <property type="entry name" value="G_PROTEIN_RECEP_F1_1"/>
    <property type="match status" value="1"/>
</dbReference>
<keyword evidence="5 11" id="KW-0297">G-protein coupled receptor</keyword>
<comment type="subcellular location">
    <subcellularLocation>
        <location evidence="1">Membrane</location>
    </subcellularLocation>
</comment>
<evidence type="ECO:0000256" key="8">
    <source>
        <dbReference type="ARBA" id="ARBA00023170"/>
    </source>
</evidence>
<evidence type="ECO:0000259" key="14">
    <source>
        <dbReference type="PROSITE" id="PS50262"/>
    </source>
</evidence>
<dbReference type="Pfam" id="PF00001">
    <property type="entry name" value="7tm_1"/>
    <property type="match status" value="1"/>
</dbReference>
<dbReference type="AlphaFoldDB" id="A0A6A5F9Z4"/>
<feature type="transmembrane region" description="Helical" evidence="13">
    <location>
        <begin position="122"/>
        <end position="141"/>
    </location>
</feature>
<organism evidence="15 16">
    <name type="scientific">Perca fluviatilis</name>
    <name type="common">European perch</name>
    <dbReference type="NCBI Taxonomy" id="8168"/>
    <lineage>
        <taxon>Eukaryota</taxon>
        <taxon>Metazoa</taxon>
        <taxon>Chordata</taxon>
        <taxon>Craniata</taxon>
        <taxon>Vertebrata</taxon>
        <taxon>Euteleostomi</taxon>
        <taxon>Actinopterygii</taxon>
        <taxon>Neopterygii</taxon>
        <taxon>Teleostei</taxon>
        <taxon>Neoteleostei</taxon>
        <taxon>Acanthomorphata</taxon>
        <taxon>Eupercaria</taxon>
        <taxon>Perciformes</taxon>
        <taxon>Percoidei</taxon>
        <taxon>Percidae</taxon>
        <taxon>Percinae</taxon>
        <taxon>Perca</taxon>
    </lineage>
</organism>
<feature type="domain" description="G-protein coupled receptors family 1 profile" evidence="14">
    <location>
        <begin position="101"/>
        <end position="352"/>
    </location>
</feature>
<evidence type="ECO:0000256" key="11">
    <source>
        <dbReference type="RuleBase" id="RU000688"/>
    </source>
</evidence>
<dbReference type="GO" id="GO:0019722">
    <property type="term" value="P:calcium-mediated signaling"/>
    <property type="evidence" value="ECO:0007669"/>
    <property type="project" value="TreeGrafter"/>
</dbReference>
<dbReference type="InterPro" id="IPR000276">
    <property type="entry name" value="GPCR_Rhodpsn"/>
</dbReference>
<comment type="caution">
    <text evidence="15">The sequence shown here is derived from an EMBL/GenBank/DDBJ whole genome shotgun (WGS) entry which is preliminary data.</text>
</comment>
<gene>
    <name evidence="15" type="ORF">PFLUV_G00087320</name>
</gene>
<keyword evidence="8 11" id="KW-0675">Receptor</keyword>
<dbReference type="PRINTS" id="PR01532">
    <property type="entry name" value="CXCCHMKINER3"/>
</dbReference>